<dbReference type="CDD" id="cd00093">
    <property type="entry name" value="HTH_XRE"/>
    <property type="match status" value="1"/>
</dbReference>
<comment type="caution">
    <text evidence="2">The sequence shown here is derived from an EMBL/GenBank/DDBJ whole genome shotgun (WGS) entry which is preliminary data.</text>
</comment>
<evidence type="ECO:0000259" key="1">
    <source>
        <dbReference type="PROSITE" id="PS50943"/>
    </source>
</evidence>
<evidence type="ECO:0000313" key="2">
    <source>
        <dbReference type="EMBL" id="MBE8722153.1"/>
    </source>
</evidence>
<feature type="domain" description="HTH cro/C1-type" evidence="1">
    <location>
        <begin position="9"/>
        <end position="62"/>
    </location>
</feature>
<keyword evidence="3" id="KW-1185">Reference proteome</keyword>
<dbReference type="SUPFAM" id="SSF47413">
    <property type="entry name" value="lambda repressor-like DNA-binding domains"/>
    <property type="match status" value="1"/>
</dbReference>
<organism evidence="2 3">
    <name type="scientific">Sphingobacterium pedocola</name>
    <dbReference type="NCBI Taxonomy" id="2082722"/>
    <lineage>
        <taxon>Bacteria</taxon>
        <taxon>Pseudomonadati</taxon>
        <taxon>Bacteroidota</taxon>
        <taxon>Sphingobacteriia</taxon>
        <taxon>Sphingobacteriales</taxon>
        <taxon>Sphingobacteriaceae</taxon>
        <taxon>Sphingobacterium</taxon>
    </lineage>
</organism>
<evidence type="ECO:0000313" key="3">
    <source>
        <dbReference type="Proteomes" id="UP000618319"/>
    </source>
</evidence>
<protein>
    <recommendedName>
        <fullName evidence="1">HTH cro/C1-type domain-containing protein</fullName>
    </recommendedName>
</protein>
<name>A0ABR9T9X8_9SPHI</name>
<proteinExistence type="predicted"/>
<dbReference type="Gene3D" id="1.10.260.40">
    <property type="entry name" value="lambda repressor-like DNA-binding domains"/>
    <property type="match status" value="1"/>
</dbReference>
<dbReference type="Proteomes" id="UP000618319">
    <property type="component" value="Unassembled WGS sequence"/>
</dbReference>
<dbReference type="RefSeq" id="WP_196940072.1">
    <property type="nucleotide sequence ID" value="NZ_MU158690.1"/>
</dbReference>
<accession>A0ABR9T9X8</accession>
<sequence>MKEKIGQIIKQVATSKGLSQKQFGDKINRTKQAVANIYKRSTIDIELLKVISEQLDHDFLDYYYEDEPFKTFRDLKVKEWEEKINTLVGELNSKDKLIEKNDEILLLQRKYIAQLEEKLTQQK</sequence>
<dbReference type="EMBL" id="PSKQ01000023">
    <property type="protein sequence ID" value="MBE8722153.1"/>
    <property type="molecule type" value="Genomic_DNA"/>
</dbReference>
<gene>
    <name evidence="2" type="ORF">C4F40_15600</name>
</gene>
<dbReference type="PROSITE" id="PS50943">
    <property type="entry name" value="HTH_CROC1"/>
    <property type="match status" value="1"/>
</dbReference>
<dbReference type="InterPro" id="IPR001387">
    <property type="entry name" value="Cro/C1-type_HTH"/>
</dbReference>
<reference evidence="2 3" key="1">
    <citation type="submission" date="2018-02" db="EMBL/GenBank/DDBJ databases">
        <title>Sphingobacterium KA21.</title>
        <authorList>
            <person name="Vasarhelyi B.M."/>
            <person name="Deshmukh S."/>
            <person name="Balint B."/>
            <person name="Kukolya J."/>
        </authorList>
    </citation>
    <scope>NUCLEOTIDE SEQUENCE [LARGE SCALE GENOMIC DNA]</scope>
    <source>
        <strain evidence="2 3">Ka21</strain>
    </source>
</reference>
<dbReference type="InterPro" id="IPR010982">
    <property type="entry name" value="Lambda_DNA-bd_dom_sf"/>
</dbReference>